<evidence type="ECO:0000256" key="13">
    <source>
        <dbReference type="SAM" id="Coils"/>
    </source>
</evidence>
<dbReference type="GO" id="GO:0016705">
    <property type="term" value="F:oxidoreductase activity, acting on paired donors, with incorporation or reduction of molecular oxygen"/>
    <property type="evidence" value="ECO:0007669"/>
    <property type="project" value="InterPro"/>
</dbReference>
<dbReference type="PANTHER" id="PTHR47947">
    <property type="entry name" value="CYTOCHROME P450 82C3-RELATED"/>
    <property type="match status" value="1"/>
</dbReference>
<dbReference type="CDD" id="cd20653">
    <property type="entry name" value="CYP81"/>
    <property type="match status" value="1"/>
</dbReference>
<evidence type="ECO:0000256" key="2">
    <source>
        <dbReference type="ARBA" id="ARBA00010617"/>
    </source>
</evidence>
<proteinExistence type="inferred from homology"/>
<protein>
    <submittedName>
        <fullName evidence="15">Isoflavone 2'-hydroxylase</fullName>
    </submittedName>
</protein>
<evidence type="ECO:0000256" key="14">
    <source>
        <dbReference type="SAM" id="Phobius"/>
    </source>
</evidence>
<dbReference type="Proteomes" id="UP000236161">
    <property type="component" value="Unassembled WGS sequence"/>
</dbReference>
<comment type="subcellular location">
    <subcellularLocation>
        <location evidence="1">Membrane</location>
        <topology evidence="1">Single-pass membrane protein</topology>
    </subcellularLocation>
</comment>
<dbReference type="SUPFAM" id="SSF48264">
    <property type="entry name" value="Cytochrome P450"/>
    <property type="match status" value="1"/>
</dbReference>
<evidence type="ECO:0000256" key="9">
    <source>
        <dbReference type="ARBA" id="ARBA00023033"/>
    </source>
</evidence>
<dbReference type="GO" id="GO:0004497">
    <property type="term" value="F:monooxygenase activity"/>
    <property type="evidence" value="ECO:0007669"/>
    <property type="project" value="UniProtKB-KW"/>
</dbReference>
<feature type="transmembrane region" description="Helical" evidence="14">
    <location>
        <begin position="45"/>
        <end position="72"/>
    </location>
</feature>
<dbReference type="PRINTS" id="PR00385">
    <property type="entry name" value="P450"/>
</dbReference>
<dbReference type="AlphaFoldDB" id="A0A2I0APG4"/>
<evidence type="ECO:0000256" key="4">
    <source>
        <dbReference type="ARBA" id="ARBA00022692"/>
    </source>
</evidence>
<evidence type="ECO:0000256" key="3">
    <source>
        <dbReference type="ARBA" id="ARBA00022617"/>
    </source>
</evidence>
<evidence type="ECO:0000256" key="10">
    <source>
        <dbReference type="ARBA" id="ARBA00023136"/>
    </source>
</evidence>
<dbReference type="PRINTS" id="PR00463">
    <property type="entry name" value="EP450I"/>
</dbReference>
<comment type="similarity">
    <text evidence="2 12">Belongs to the cytochrome P450 family.</text>
</comment>
<accession>A0A2I0APG4</accession>
<keyword evidence="7 12" id="KW-0560">Oxidoreductase</keyword>
<dbReference type="InterPro" id="IPR017972">
    <property type="entry name" value="Cyt_P450_CS"/>
</dbReference>
<evidence type="ECO:0000256" key="1">
    <source>
        <dbReference type="ARBA" id="ARBA00004167"/>
    </source>
</evidence>
<keyword evidence="10 14" id="KW-0472">Membrane</keyword>
<evidence type="ECO:0000313" key="15">
    <source>
        <dbReference type="EMBL" id="PKA57447.1"/>
    </source>
</evidence>
<dbReference type="Pfam" id="PF00067">
    <property type="entry name" value="p450"/>
    <property type="match status" value="1"/>
</dbReference>
<feature type="coiled-coil region" evidence="13">
    <location>
        <begin position="287"/>
        <end position="341"/>
    </location>
</feature>
<dbReference type="STRING" id="1088818.A0A2I0APG4"/>
<dbReference type="InterPro" id="IPR002401">
    <property type="entry name" value="Cyt_P450_E_grp-I"/>
</dbReference>
<reference evidence="15 16" key="1">
    <citation type="journal article" date="2017" name="Nature">
        <title>The Apostasia genome and the evolution of orchids.</title>
        <authorList>
            <person name="Zhang G.Q."/>
            <person name="Liu K.W."/>
            <person name="Li Z."/>
            <person name="Lohaus R."/>
            <person name="Hsiao Y.Y."/>
            <person name="Niu S.C."/>
            <person name="Wang J.Y."/>
            <person name="Lin Y.C."/>
            <person name="Xu Q."/>
            <person name="Chen L.J."/>
            <person name="Yoshida K."/>
            <person name="Fujiwara S."/>
            <person name="Wang Z.W."/>
            <person name="Zhang Y.Q."/>
            <person name="Mitsuda N."/>
            <person name="Wang M."/>
            <person name="Liu G.H."/>
            <person name="Pecoraro L."/>
            <person name="Huang H.X."/>
            <person name="Xiao X.J."/>
            <person name="Lin M."/>
            <person name="Wu X.Y."/>
            <person name="Wu W.L."/>
            <person name="Chen Y.Y."/>
            <person name="Chang S.B."/>
            <person name="Sakamoto S."/>
            <person name="Ohme-Takagi M."/>
            <person name="Yagi M."/>
            <person name="Zeng S.J."/>
            <person name="Shen C.Y."/>
            <person name="Yeh C.M."/>
            <person name="Luo Y.B."/>
            <person name="Tsai W.C."/>
            <person name="Van de Peer Y."/>
            <person name="Liu Z.J."/>
        </authorList>
    </citation>
    <scope>NUCLEOTIDE SEQUENCE [LARGE SCALE GENOMIC DNA]</scope>
    <source>
        <strain evidence="16">cv. Shenzhen</strain>
        <tissue evidence="15">Stem</tissue>
    </source>
</reference>
<dbReference type="InterPro" id="IPR036396">
    <property type="entry name" value="Cyt_P450_sf"/>
</dbReference>
<evidence type="ECO:0000256" key="8">
    <source>
        <dbReference type="ARBA" id="ARBA00023004"/>
    </source>
</evidence>
<evidence type="ECO:0000256" key="11">
    <source>
        <dbReference type="PIRSR" id="PIRSR602401-1"/>
    </source>
</evidence>
<keyword evidence="3 11" id="KW-0349">Heme</keyword>
<evidence type="ECO:0000256" key="12">
    <source>
        <dbReference type="RuleBase" id="RU000461"/>
    </source>
</evidence>
<dbReference type="FunFam" id="1.10.630.10:FF:000081">
    <property type="entry name" value="Cytochrome P450 CYP81N5"/>
    <property type="match status" value="1"/>
</dbReference>
<evidence type="ECO:0000313" key="16">
    <source>
        <dbReference type="Proteomes" id="UP000236161"/>
    </source>
</evidence>
<dbReference type="PROSITE" id="PS00086">
    <property type="entry name" value="CYTOCHROME_P450"/>
    <property type="match status" value="1"/>
</dbReference>
<dbReference type="InterPro" id="IPR050651">
    <property type="entry name" value="Plant_Cytochrome_P450_Monoox"/>
</dbReference>
<keyword evidence="13" id="KW-0175">Coiled coil</keyword>
<dbReference type="Gene3D" id="1.10.630.10">
    <property type="entry name" value="Cytochrome P450"/>
    <property type="match status" value="1"/>
</dbReference>
<organism evidence="15 16">
    <name type="scientific">Apostasia shenzhenica</name>
    <dbReference type="NCBI Taxonomy" id="1088818"/>
    <lineage>
        <taxon>Eukaryota</taxon>
        <taxon>Viridiplantae</taxon>
        <taxon>Streptophyta</taxon>
        <taxon>Embryophyta</taxon>
        <taxon>Tracheophyta</taxon>
        <taxon>Spermatophyta</taxon>
        <taxon>Magnoliopsida</taxon>
        <taxon>Liliopsida</taxon>
        <taxon>Asparagales</taxon>
        <taxon>Orchidaceae</taxon>
        <taxon>Apostasioideae</taxon>
        <taxon>Apostasia</taxon>
    </lineage>
</organism>
<dbReference type="GO" id="GO:0016020">
    <property type="term" value="C:membrane"/>
    <property type="evidence" value="ECO:0007669"/>
    <property type="project" value="UniProtKB-SubCell"/>
</dbReference>
<sequence length="577" mass="64497">MSPKKHDSRAQLIGCAPGSRDKHLVFTLYNFIINHPERSKLAIHLLLLLVISIMGTIFSIFLASILLFHLILSAGGCRRRRNSPPSPANALPFLGHLHLLKKPLHRSLAALSAAHGPVISLRLGSRPVLLVSSAAAAVECFTKNDAAFANRPRFLAGKHLGYNYTTLLWASNGPHWRDLRRIVSAEIFSSSRINSFAGFRLQEVAAMTKALADDSGADGDHHKPVELRPRLFNLTLNVIMRMAAGKSESPDRLMWSRRYHEIVKESFAVSGASNIVDYLPVLRWIDYQGMEKKLVKLQEKRDAFLQELLDERRKEWVAEGCREHEEEEEEEEEEAAANRWKCLIDVMLSLQQRDPTKYPDDVIKGLIVIMLSAGTETSALTVEWAMALLLSNPSSLARAQAELYRRVGHGRLVRESDLPNLPYLNSIIRETLRLHPVTPIMPAHESGEDCVVSGFLVPKGTLLLANAWAIHRDPALWPEPEAFSPERWELEGELGSRKVAMRKTMAFGMGRRGCPGEGMALRLVGLALGALVQCFEWDVHGGKDIDLTEGTGLSMPMVAPLRTSFRRRPFVTDAFFP</sequence>
<evidence type="ECO:0000256" key="5">
    <source>
        <dbReference type="ARBA" id="ARBA00022723"/>
    </source>
</evidence>
<keyword evidence="9 12" id="KW-0503">Monooxygenase</keyword>
<gene>
    <name evidence="15" type="primary">CYP81E1</name>
    <name evidence="15" type="ORF">AXF42_Ash013635</name>
</gene>
<dbReference type="GO" id="GO:0005506">
    <property type="term" value="F:iron ion binding"/>
    <property type="evidence" value="ECO:0007669"/>
    <property type="project" value="InterPro"/>
</dbReference>
<comment type="cofactor">
    <cofactor evidence="11">
        <name>heme</name>
        <dbReference type="ChEBI" id="CHEBI:30413"/>
    </cofactor>
</comment>
<evidence type="ECO:0000256" key="6">
    <source>
        <dbReference type="ARBA" id="ARBA00022989"/>
    </source>
</evidence>
<evidence type="ECO:0000256" key="7">
    <source>
        <dbReference type="ARBA" id="ARBA00023002"/>
    </source>
</evidence>
<keyword evidence="16" id="KW-1185">Reference proteome</keyword>
<name>A0A2I0APG4_9ASPA</name>
<dbReference type="PANTHER" id="PTHR47947:SF62">
    <property type="entry name" value="CYTOCHROME P450, FAMILY 81, SUBFAMILY D, POLYPEPTIDE 5"/>
    <property type="match status" value="1"/>
</dbReference>
<dbReference type="OrthoDB" id="1055148at2759"/>
<keyword evidence="8 11" id="KW-0408">Iron</keyword>
<feature type="binding site" description="axial binding residue" evidence="11">
    <location>
        <position position="514"/>
    </location>
    <ligand>
        <name>heme</name>
        <dbReference type="ChEBI" id="CHEBI:30413"/>
    </ligand>
    <ligandPart>
        <name>Fe</name>
        <dbReference type="ChEBI" id="CHEBI:18248"/>
    </ligandPart>
</feature>
<keyword evidence="4 14" id="KW-0812">Transmembrane</keyword>
<keyword evidence="5 11" id="KW-0479">Metal-binding</keyword>
<keyword evidence="6 14" id="KW-1133">Transmembrane helix</keyword>
<dbReference type="EMBL" id="KZ451968">
    <property type="protein sequence ID" value="PKA57447.1"/>
    <property type="molecule type" value="Genomic_DNA"/>
</dbReference>
<dbReference type="InterPro" id="IPR001128">
    <property type="entry name" value="Cyt_P450"/>
</dbReference>
<dbReference type="GO" id="GO:0020037">
    <property type="term" value="F:heme binding"/>
    <property type="evidence" value="ECO:0007669"/>
    <property type="project" value="InterPro"/>
</dbReference>